<accession>A0A6C0JGX6</accession>
<proteinExistence type="predicted"/>
<dbReference type="InterPro" id="IPR055259">
    <property type="entry name" value="YkvP/CgeB_Glyco_trans-like"/>
</dbReference>
<dbReference type="EMBL" id="MN740394">
    <property type="protein sequence ID" value="QHU04201.1"/>
    <property type="molecule type" value="Genomic_DNA"/>
</dbReference>
<evidence type="ECO:0000313" key="2">
    <source>
        <dbReference type="EMBL" id="QHU04201.1"/>
    </source>
</evidence>
<protein>
    <recommendedName>
        <fullName evidence="1">Spore protein YkvP/CgeB glycosyl transferase-like domain-containing protein</fullName>
    </recommendedName>
</protein>
<name>A0A6C0JGX6_9ZZZZ</name>
<feature type="domain" description="Spore protein YkvP/CgeB glycosyl transferase-like" evidence="1">
    <location>
        <begin position="199"/>
        <end position="289"/>
    </location>
</feature>
<reference evidence="2" key="1">
    <citation type="journal article" date="2020" name="Nature">
        <title>Giant virus diversity and host interactions through global metagenomics.</title>
        <authorList>
            <person name="Schulz F."/>
            <person name="Roux S."/>
            <person name="Paez-Espino D."/>
            <person name="Jungbluth S."/>
            <person name="Walsh D.A."/>
            <person name="Denef V.J."/>
            <person name="McMahon K.D."/>
            <person name="Konstantinidis K.T."/>
            <person name="Eloe-Fadrosh E.A."/>
            <person name="Kyrpides N.C."/>
            <person name="Woyke T."/>
        </authorList>
    </citation>
    <scope>NUCLEOTIDE SEQUENCE</scope>
    <source>
        <strain evidence="2">GVMAG-M-3300027708-39</strain>
    </source>
</reference>
<organism evidence="2">
    <name type="scientific">viral metagenome</name>
    <dbReference type="NCBI Taxonomy" id="1070528"/>
    <lineage>
        <taxon>unclassified sequences</taxon>
        <taxon>metagenomes</taxon>
        <taxon>organismal metagenomes</taxon>
    </lineage>
</organism>
<sequence length="311" mass="37356">MRIAVIDGVNQDIGLNILFPEADYFINNTELDKSSNMRNHNIHPNYDWSQINDKNYDYLFIVIALYDAKPGTKFFKQNIYDILQREIKIINENNFKKVFVFDNYDYDYDPNEIFDNNKITLFFKRNYNKTKTYKNNVLPFPFIMFGEVSIIEKIENSFFSKDKINRVFFTGGLFIHDDPQINYYRDRKTIYSKISNYIYNPGYLNYDNFLQVVRTSKFSLDLNGVGDPNKRTFEILSQGSLMMSEYNDLKWPFEETFSQETIFKDGEDFISKIKKLNENDELYEKCIMNQANIYNKYFNIKWIKEYIINHI</sequence>
<dbReference type="AlphaFoldDB" id="A0A6C0JGX6"/>
<evidence type="ECO:0000259" key="1">
    <source>
        <dbReference type="Pfam" id="PF13524"/>
    </source>
</evidence>
<dbReference type="Pfam" id="PF13524">
    <property type="entry name" value="Glyco_trans_1_2"/>
    <property type="match status" value="1"/>
</dbReference>